<evidence type="ECO:0000313" key="2">
    <source>
        <dbReference type="EMBL" id="CAG7615531.1"/>
    </source>
</evidence>
<feature type="region of interest" description="Disordered" evidence="1">
    <location>
        <begin position="115"/>
        <end position="189"/>
    </location>
</feature>
<dbReference type="AlphaFoldDB" id="A0A9W4GY06"/>
<protein>
    <submittedName>
        <fullName evidence="2">Uncharacterized protein</fullName>
    </submittedName>
</protein>
<feature type="compositionally biased region" description="Pro residues" evidence="1">
    <location>
        <begin position="179"/>
        <end position="189"/>
    </location>
</feature>
<comment type="caution">
    <text evidence="2">The sequence shown here is derived from an EMBL/GenBank/DDBJ whole genome shotgun (WGS) entry which is preliminary data.</text>
</comment>
<name>A0A9W4GY06_9ACTN</name>
<evidence type="ECO:0000256" key="1">
    <source>
        <dbReference type="SAM" id="MobiDB-lite"/>
    </source>
</evidence>
<dbReference type="Proteomes" id="UP001153328">
    <property type="component" value="Unassembled WGS sequence"/>
</dbReference>
<feature type="compositionally biased region" description="Polar residues" evidence="1">
    <location>
        <begin position="153"/>
        <end position="162"/>
    </location>
</feature>
<organism evidence="2 3">
    <name type="scientific">Actinacidiphila bryophytorum</name>
    <dbReference type="NCBI Taxonomy" id="1436133"/>
    <lineage>
        <taxon>Bacteria</taxon>
        <taxon>Bacillati</taxon>
        <taxon>Actinomycetota</taxon>
        <taxon>Actinomycetes</taxon>
        <taxon>Kitasatosporales</taxon>
        <taxon>Streptomycetaceae</taxon>
        <taxon>Actinacidiphila</taxon>
    </lineage>
</organism>
<accession>A0A9W4GY06</accession>
<dbReference type="EMBL" id="CAJVAX010000003">
    <property type="protein sequence ID" value="CAG7615531.1"/>
    <property type="molecule type" value="Genomic_DNA"/>
</dbReference>
<sequence>MPRPAGAGVRGVGGAAGVVADHPAAGLLRLRLRLALADGLRLLRGGGGRALRGLLRARLRRAGRRPRPVARPAAGELGAAPAGAQRRDAVGARGLRALPGGHRLRRLLRPGGLARVGLKPRARAGKARTGTAGPLPNARRQAHHGGLFHPAQPTRQTHTAQQEACPRQSPPRTGSPATTRPPLPLVMRA</sequence>
<evidence type="ECO:0000313" key="3">
    <source>
        <dbReference type="Proteomes" id="UP001153328"/>
    </source>
</evidence>
<keyword evidence="3" id="KW-1185">Reference proteome</keyword>
<gene>
    <name evidence="2" type="ORF">SBRY_110076</name>
</gene>
<reference evidence="2" key="1">
    <citation type="submission" date="2021-06" db="EMBL/GenBank/DDBJ databases">
        <authorList>
            <person name="Arsene-Ploetze F."/>
        </authorList>
    </citation>
    <scope>NUCLEOTIDE SEQUENCE</scope>
    <source>
        <strain evidence="2">SBRY1</strain>
    </source>
</reference>
<proteinExistence type="predicted"/>